<sequence length="62" mass="6564">MLRQELPDRVSPCQEQTCNTWQGGSPQGQVPGSGGVSNSQQPGRTQSTPQRVNSQQVAAGNL</sequence>
<dbReference type="Proteomes" id="UP000887565">
    <property type="component" value="Unplaced"/>
</dbReference>
<proteinExistence type="predicted"/>
<evidence type="ECO:0000313" key="2">
    <source>
        <dbReference type="Proteomes" id="UP000887565"/>
    </source>
</evidence>
<name>A0A915L1B6_ROMCU</name>
<reference evidence="3" key="1">
    <citation type="submission" date="2022-11" db="UniProtKB">
        <authorList>
            <consortium name="WormBaseParasite"/>
        </authorList>
    </citation>
    <scope>IDENTIFICATION</scope>
</reference>
<dbReference type="AlphaFoldDB" id="A0A915L1B6"/>
<keyword evidence="2" id="KW-1185">Reference proteome</keyword>
<feature type="compositionally biased region" description="Polar residues" evidence="1">
    <location>
        <begin position="44"/>
        <end position="62"/>
    </location>
</feature>
<organism evidence="2 3">
    <name type="scientific">Romanomermis culicivorax</name>
    <name type="common">Nematode worm</name>
    <dbReference type="NCBI Taxonomy" id="13658"/>
    <lineage>
        <taxon>Eukaryota</taxon>
        <taxon>Metazoa</taxon>
        <taxon>Ecdysozoa</taxon>
        <taxon>Nematoda</taxon>
        <taxon>Enoplea</taxon>
        <taxon>Dorylaimia</taxon>
        <taxon>Mermithida</taxon>
        <taxon>Mermithoidea</taxon>
        <taxon>Mermithidae</taxon>
        <taxon>Romanomermis</taxon>
    </lineage>
</organism>
<accession>A0A915L1B6</accession>
<protein>
    <submittedName>
        <fullName evidence="3">Uncharacterized protein</fullName>
    </submittedName>
</protein>
<feature type="compositionally biased region" description="Low complexity" evidence="1">
    <location>
        <begin position="22"/>
        <end position="43"/>
    </location>
</feature>
<feature type="region of interest" description="Disordered" evidence="1">
    <location>
        <begin position="1"/>
        <end position="62"/>
    </location>
</feature>
<evidence type="ECO:0000313" key="3">
    <source>
        <dbReference type="WBParaSite" id="nRc.2.0.1.t44271-RA"/>
    </source>
</evidence>
<evidence type="ECO:0000256" key="1">
    <source>
        <dbReference type="SAM" id="MobiDB-lite"/>
    </source>
</evidence>
<dbReference type="WBParaSite" id="nRc.2.0.1.t44271-RA">
    <property type="protein sequence ID" value="nRc.2.0.1.t44271-RA"/>
    <property type="gene ID" value="nRc.2.0.1.g44271"/>
</dbReference>